<evidence type="ECO:0000313" key="1">
    <source>
        <dbReference type="EMBL" id="MBO1916774.1"/>
    </source>
</evidence>
<gene>
    <name evidence="1" type="ORF">J4727_20490</name>
</gene>
<organism evidence="1 2">
    <name type="scientific">Providencia rettgeri</name>
    <dbReference type="NCBI Taxonomy" id="587"/>
    <lineage>
        <taxon>Bacteria</taxon>
        <taxon>Pseudomonadati</taxon>
        <taxon>Pseudomonadota</taxon>
        <taxon>Gammaproteobacteria</taxon>
        <taxon>Enterobacterales</taxon>
        <taxon>Morganellaceae</taxon>
        <taxon>Providencia</taxon>
    </lineage>
</organism>
<accession>A0A939NLC5</accession>
<sequence>KDKQANCGSKTYRKTKLALPPNHAAVSKDYSAYLIRAPINGLGISWIAKCRKKPNLTKLSQINELRDHDPITDHGESNKMKMSLRSVLISTTLGH</sequence>
<proteinExistence type="predicted"/>
<name>A0A939NLC5_PRORE</name>
<evidence type="ECO:0000313" key="2">
    <source>
        <dbReference type="Proteomes" id="UP000664477"/>
    </source>
</evidence>
<comment type="caution">
    <text evidence="1">The sequence shown here is derived from an EMBL/GenBank/DDBJ whole genome shotgun (WGS) entry which is preliminary data.</text>
</comment>
<dbReference type="AlphaFoldDB" id="A0A939NLC5"/>
<dbReference type="Proteomes" id="UP000664477">
    <property type="component" value="Unassembled WGS sequence"/>
</dbReference>
<protein>
    <submittedName>
        <fullName evidence="1">Uncharacterized protein</fullName>
    </submittedName>
</protein>
<dbReference type="EMBL" id="JAGETQ010000268">
    <property type="protein sequence ID" value="MBO1916774.1"/>
    <property type="molecule type" value="Genomic_DNA"/>
</dbReference>
<feature type="non-terminal residue" evidence="1">
    <location>
        <position position="1"/>
    </location>
</feature>
<reference evidence="1" key="1">
    <citation type="submission" date="2021-03" db="EMBL/GenBank/DDBJ databases">
        <title>Molecular epidemiology and mechanisms of colistin and carbapenem resistance in Enterobacteriaceae from clinical isolates, the environment and porcine samples in Pretoria, South Africa.</title>
        <authorList>
            <person name="Bogoshi D."/>
            <person name="Mbelle N.M."/>
            <person name="Naidoo V."/>
            <person name="Osei Sekyere J."/>
        </authorList>
    </citation>
    <scope>NUCLEOTIDE SEQUENCE</scope>
    <source>
        <strain evidence="1">C052</strain>
    </source>
</reference>